<evidence type="ECO:0000313" key="7">
    <source>
        <dbReference type="Proteomes" id="UP000326944"/>
    </source>
</evidence>
<evidence type="ECO:0000256" key="3">
    <source>
        <dbReference type="ARBA" id="ARBA00023004"/>
    </source>
</evidence>
<keyword evidence="3 4" id="KW-0408">Iron</keyword>
<evidence type="ECO:0000256" key="4">
    <source>
        <dbReference type="PROSITE-ProRule" id="PRU00433"/>
    </source>
</evidence>
<gene>
    <name evidence="6" type="ORF">FJR48_01415</name>
</gene>
<dbReference type="PROSITE" id="PS51007">
    <property type="entry name" value="CYTC"/>
    <property type="match status" value="1"/>
</dbReference>
<keyword evidence="2 4" id="KW-0479">Metal-binding</keyword>
<dbReference type="InterPro" id="IPR009056">
    <property type="entry name" value="Cyt_c-like_dom"/>
</dbReference>
<keyword evidence="7" id="KW-1185">Reference proteome</keyword>
<dbReference type="Gene3D" id="1.10.760.10">
    <property type="entry name" value="Cytochrome c-like domain"/>
    <property type="match status" value="1"/>
</dbReference>
<sequence>MGALLFHGNCITCHFEHKAVSAPSITEVQRRYKAVFPKKKDFVDYMSKWILKPSAKTSIMLDAVKKYELMPELGYDEDTLRQISEYIYDTDFLKKHKGHIDTHQK</sequence>
<dbReference type="EMBL" id="CP043617">
    <property type="protein sequence ID" value="QFR50400.1"/>
    <property type="molecule type" value="Genomic_DNA"/>
</dbReference>
<feature type="domain" description="Cytochrome c" evidence="5">
    <location>
        <begin position="1"/>
        <end position="91"/>
    </location>
</feature>
<organism evidence="6 7">
    <name type="scientific">Sulfurimonas lithotrophica</name>
    <dbReference type="NCBI Taxonomy" id="2590022"/>
    <lineage>
        <taxon>Bacteria</taxon>
        <taxon>Pseudomonadati</taxon>
        <taxon>Campylobacterota</taxon>
        <taxon>Epsilonproteobacteria</taxon>
        <taxon>Campylobacterales</taxon>
        <taxon>Sulfurimonadaceae</taxon>
        <taxon>Sulfurimonas</taxon>
    </lineage>
</organism>
<evidence type="ECO:0000256" key="1">
    <source>
        <dbReference type="ARBA" id="ARBA00022617"/>
    </source>
</evidence>
<name>A0A5P8P4E2_9BACT</name>
<protein>
    <submittedName>
        <fullName evidence="6">Cytochrome C</fullName>
    </submittedName>
</protein>
<dbReference type="InterPro" id="IPR036909">
    <property type="entry name" value="Cyt_c-like_dom_sf"/>
</dbReference>
<evidence type="ECO:0000313" key="6">
    <source>
        <dbReference type="EMBL" id="QFR50400.1"/>
    </source>
</evidence>
<proteinExistence type="predicted"/>
<dbReference type="GO" id="GO:0046872">
    <property type="term" value="F:metal ion binding"/>
    <property type="evidence" value="ECO:0007669"/>
    <property type="project" value="UniProtKB-KW"/>
</dbReference>
<dbReference type="AlphaFoldDB" id="A0A5P8P4E2"/>
<accession>A0A5P8P4E2</accession>
<dbReference type="Proteomes" id="UP000326944">
    <property type="component" value="Chromosome"/>
</dbReference>
<dbReference type="GO" id="GO:0009055">
    <property type="term" value="F:electron transfer activity"/>
    <property type="evidence" value="ECO:0007669"/>
    <property type="project" value="InterPro"/>
</dbReference>
<dbReference type="OrthoDB" id="5347982at2"/>
<dbReference type="KEGG" id="sulg:FJR48_01415"/>
<dbReference type="GO" id="GO:0020037">
    <property type="term" value="F:heme binding"/>
    <property type="evidence" value="ECO:0007669"/>
    <property type="project" value="InterPro"/>
</dbReference>
<reference evidence="6 7" key="1">
    <citation type="submission" date="2019-09" db="EMBL/GenBank/DDBJ databases">
        <title>Sulfurimonas gotlandica sp. nov., a chemoautotrophic and psychrotolerant epsilonproteobacterium isolated from a pelagic redoxcline, and an emended description of the genus Sulfurimonas.</title>
        <authorList>
            <person name="Wang S."/>
            <person name="Jiang L."/>
            <person name="Shao S."/>
        </authorList>
    </citation>
    <scope>NUCLEOTIDE SEQUENCE [LARGE SCALE GENOMIC DNA]</scope>
    <source>
        <strain evidence="6 7">GYSZ_1</strain>
    </source>
</reference>
<evidence type="ECO:0000259" key="5">
    <source>
        <dbReference type="PROSITE" id="PS51007"/>
    </source>
</evidence>
<keyword evidence="1 4" id="KW-0349">Heme</keyword>
<dbReference type="SUPFAM" id="SSF46626">
    <property type="entry name" value="Cytochrome c"/>
    <property type="match status" value="1"/>
</dbReference>
<evidence type="ECO:0000256" key="2">
    <source>
        <dbReference type="ARBA" id="ARBA00022723"/>
    </source>
</evidence>